<dbReference type="AlphaFoldDB" id="A0A382X485"/>
<evidence type="ECO:0000313" key="1">
    <source>
        <dbReference type="EMBL" id="SVD65178.1"/>
    </source>
</evidence>
<organism evidence="1">
    <name type="scientific">marine metagenome</name>
    <dbReference type="NCBI Taxonomy" id="408172"/>
    <lineage>
        <taxon>unclassified sequences</taxon>
        <taxon>metagenomes</taxon>
        <taxon>ecological metagenomes</taxon>
    </lineage>
</organism>
<feature type="non-terminal residue" evidence="1">
    <location>
        <position position="1"/>
    </location>
</feature>
<accession>A0A382X485</accession>
<name>A0A382X485_9ZZZZ</name>
<gene>
    <name evidence="1" type="ORF">METZ01_LOCUS418032</name>
</gene>
<reference evidence="1" key="1">
    <citation type="submission" date="2018-05" db="EMBL/GenBank/DDBJ databases">
        <authorList>
            <person name="Lanie J.A."/>
            <person name="Ng W.-L."/>
            <person name="Kazmierczak K.M."/>
            <person name="Andrzejewski T.M."/>
            <person name="Davidsen T.M."/>
            <person name="Wayne K.J."/>
            <person name="Tettelin H."/>
            <person name="Glass J.I."/>
            <person name="Rusch D."/>
            <person name="Podicherti R."/>
            <person name="Tsui H.-C.T."/>
            <person name="Winkler M.E."/>
        </authorList>
    </citation>
    <scope>NUCLEOTIDE SEQUENCE</scope>
</reference>
<protein>
    <submittedName>
        <fullName evidence="1">Uncharacterized protein</fullName>
    </submittedName>
</protein>
<dbReference type="EMBL" id="UINC01164362">
    <property type="protein sequence ID" value="SVD65178.1"/>
    <property type="molecule type" value="Genomic_DNA"/>
</dbReference>
<sequence length="162" mass="19238">DTLWNSNYISEFNILEEWNFKCKTAGFVLLLVPKNNCYEIREQGDFNLKYPADDKDRGHFTVGVGRKQYPWMSEIAFVEKNNIKNYIYTGLQIVRIEDELYNGKKKVSGIGWENLNERDFWTINENWEQGGYLCGYASKQKFYHVSNLETFNNLKKEKIITY</sequence>
<proteinExistence type="predicted"/>